<keyword evidence="1" id="KW-0539">Nucleus</keyword>
<evidence type="ECO:0000313" key="3">
    <source>
        <dbReference type="EMBL" id="KAH0550978.1"/>
    </source>
</evidence>
<feature type="region of interest" description="Disordered" evidence="2">
    <location>
        <begin position="341"/>
        <end position="369"/>
    </location>
</feature>
<accession>A0A9P8L2H0</accession>
<dbReference type="Proteomes" id="UP000750711">
    <property type="component" value="Unassembled WGS sequence"/>
</dbReference>
<comment type="caution">
    <text evidence="3">The sequence shown here is derived from an EMBL/GenBank/DDBJ whole genome shotgun (WGS) entry which is preliminary data.</text>
</comment>
<evidence type="ECO:0000256" key="2">
    <source>
        <dbReference type="SAM" id="MobiDB-lite"/>
    </source>
</evidence>
<dbReference type="CDD" id="cd12148">
    <property type="entry name" value="fungal_TF_MHR"/>
    <property type="match status" value="1"/>
</dbReference>
<evidence type="ECO:0000256" key="1">
    <source>
        <dbReference type="ARBA" id="ARBA00023242"/>
    </source>
</evidence>
<dbReference type="GO" id="GO:0003700">
    <property type="term" value="F:DNA-binding transcription factor activity"/>
    <property type="evidence" value="ECO:0007669"/>
    <property type="project" value="InterPro"/>
</dbReference>
<gene>
    <name evidence="3" type="ORF">GP486_007657</name>
</gene>
<keyword evidence="4" id="KW-1185">Reference proteome</keyword>
<sequence>MLRRPLRIDDDDCDVGLPCPVDDRFIYDSGILVASGSPPTGNLLHASIHIVRLVAPLLKTLKTPLIAPATLKTFESHFATCMAYFPPSCQIDSEQHLDPQLLSSVFQLQNARLVLHRHNLSIACVAEARTTAIDHCVSVARDSVRLLSRAMQTAPDDGHDRPSPVQTQAPPNRWETKLAAVASTMLCTHLWRCALFLCFRRHYSEALICVSASAAIGDLRSVNAACGRNLSFFIQALVEKLRRGEANNLEKDEEMVAYVSGDLQGSSENSWVWNGSETGMALNGVEHTASPKSELQENKIGDSVSPSAASLNEETGDWGGWEQIVWLLQTLRHEQQGISQDAYGVSPGQSTPPQPLSQSSSRISIANII</sequence>
<organism evidence="3 4">
    <name type="scientific">Trichoglossum hirsutum</name>
    <dbReference type="NCBI Taxonomy" id="265104"/>
    <lineage>
        <taxon>Eukaryota</taxon>
        <taxon>Fungi</taxon>
        <taxon>Dikarya</taxon>
        <taxon>Ascomycota</taxon>
        <taxon>Pezizomycotina</taxon>
        <taxon>Geoglossomycetes</taxon>
        <taxon>Geoglossales</taxon>
        <taxon>Geoglossaceae</taxon>
        <taxon>Trichoglossum</taxon>
    </lineage>
</organism>
<feature type="compositionally biased region" description="Low complexity" evidence="2">
    <location>
        <begin position="356"/>
        <end position="369"/>
    </location>
</feature>
<dbReference type="AlphaFoldDB" id="A0A9P8L2H0"/>
<reference evidence="3" key="1">
    <citation type="submission" date="2021-03" db="EMBL/GenBank/DDBJ databases">
        <title>Comparative genomics and phylogenomic investigation of the class Geoglossomycetes provide insights into ecological specialization and systematics.</title>
        <authorList>
            <person name="Melie T."/>
            <person name="Pirro S."/>
            <person name="Miller A.N."/>
            <person name="Quandt A."/>
        </authorList>
    </citation>
    <scope>NUCLEOTIDE SEQUENCE</scope>
    <source>
        <strain evidence="3">CAQ_001_2017</strain>
    </source>
</reference>
<name>A0A9P8L2H0_9PEZI</name>
<dbReference type="EMBL" id="JAGHQM010002304">
    <property type="protein sequence ID" value="KAH0550978.1"/>
    <property type="molecule type" value="Genomic_DNA"/>
</dbReference>
<proteinExistence type="predicted"/>
<protein>
    <submittedName>
        <fullName evidence="3">Uncharacterized protein</fullName>
    </submittedName>
</protein>
<dbReference type="InterPro" id="IPR050987">
    <property type="entry name" value="AtrR-like"/>
</dbReference>
<dbReference type="PANTHER" id="PTHR46910:SF1">
    <property type="entry name" value="MISCELLANEOUS ZN(II)2CYS6 TRANSCRIPTION FACTOR (EUROFUNG)-RELATED"/>
    <property type="match status" value="1"/>
</dbReference>
<evidence type="ECO:0000313" key="4">
    <source>
        <dbReference type="Proteomes" id="UP000750711"/>
    </source>
</evidence>
<feature type="compositionally biased region" description="Polar residues" evidence="2">
    <location>
        <begin position="304"/>
        <end position="313"/>
    </location>
</feature>
<dbReference type="PANTHER" id="PTHR46910">
    <property type="entry name" value="TRANSCRIPTION FACTOR PDR1"/>
    <property type="match status" value="1"/>
</dbReference>
<feature type="region of interest" description="Disordered" evidence="2">
    <location>
        <begin position="289"/>
        <end position="314"/>
    </location>
</feature>